<dbReference type="EMBL" id="VUJU01000177">
    <property type="protein sequence ID" value="KAF0772423.1"/>
    <property type="molecule type" value="Genomic_DNA"/>
</dbReference>
<dbReference type="AlphaFoldDB" id="A0A6G0ZLX7"/>
<proteinExistence type="predicted"/>
<dbReference type="Proteomes" id="UP000478052">
    <property type="component" value="Unassembled WGS sequence"/>
</dbReference>
<organism evidence="1 2">
    <name type="scientific">Aphis craccivora</name>
    <name type="common">Cowpea aphid</name>
    <dbReference type="NCBI Taxonomy" id="307492"/>
    <lineage>
        <taxon>Eukaryota</taxon>
        <taxon>Metazoa</taxon>
        <taxon>Ecdysozoa</taxon>
        <taxon>Arthropoda</taxon>
        <taxon>Hexapoda</taxon>
        <taxon>Insecta</taxon>
        <taxon>Pterygota</taxon>
        <taxon>Neoptera</taxon>
        <taxon>Paraneoptera</taxon>
        <taxon>Hemiptera</taxon>
        <taxon>Sternorrhyncha</taxon>
        <taxon>Aphidomorpha</taxon>
        <taxon>Aphidoidea</taxon>
        <taxon>Aphididae</taxon>
        <taxon>Aphidini</taxon>
        <taxon>Aphis</taxon>
        <taxon>Aphis</taxon>
    </lineage>
</organism>
<keyword evidence="2" id="KW-1185">Reference proteome</keyword>
<name>A0A6G0ZLX7_APHCR</name>
<evidence type="ECO:0000313" key="2">
    <source>
        <dbReference type="Proteomes" id="UP000478052"/>
    </source>
</evidence>
<dbReference type="InterPro" id="IPR013783">
    <property type="entry name" value="Ig-like_fold"/>
</dbReference>
<protein>
    <submittedName>
        <fullName evidence="1">Irregular chiasm C-roughest protein-like</fullName>
    </submittedName>
</protein>
<sequence length="96" mass="10456">MCVTLVMVSVGRASSNEQSFVVEPEDQNAVVDSTVSLPCIVANLAGQLQWTKDDFALGTNRNLSYHGYPRYAMTGSDANDLVICTRPYLGICVTYC</sequence>
<evidence type="ECO:0000313" key="1">
    <source>
        <dbReference type="EMBL" id="KAF0772423.1"/>
    </source>
</evidence>
<dbReference type="InterPro" id="IPR036179">
    <property type="entry name" value="Ig-like_dom_sf"/>
</dbReference>
<reference evidence="1 2" key="1">
    <citation type="submission" date="2019-08" db="EMBL/GenBank/DDBJ databases">
        <title>Whole genome of Aphis craccivora.</title>
        <authorList>
            <person name="Voronova N.V."/>
            <person name="Shulinski R.S."/>
            <person name="Bandarenka Y.V."/>
            <person name="Zhorov D.G."/>
            <person name="Warner D."/>
        </authorList>
    </citation>
    <scope>NUCLEOTIDE SEQUENCE [LARGE SCALE GENOMIC DNA]</scope>
    <source>
        <strain evidence="1">180601</strain>
        <tissue evidence="1">Whole Body</tissue>
    </source>
</reference>
<comment type="caution">
    <text evidence="1">The sequence shown here is derived from an EMBL/GenBank/DDBJ whole genome shotgun (WGS) entry which is preliminary data.</text>
</comment>
<dbReference type="SUPFAM" id="SSF48726">
    <property type="entry name" value="Immunoglobulin"/>
    <property type="match status" value="1"/>
</dbReference>
<dbReference type="OrthoDB" id="6413693at2759"/>
<gene>
    <name evidence="1" type="ORF">FWK35_00026757</name>
</gene>
<dbReference type="Gene3D" id="2.60.40.10">
    <property type="entry name" value="Immunoglobulins"/>
    <property type="match status" value="1"/>
</dbReference>
<accession>A0A6G0ZLX7</accession>